<keyword evidence="1" id="KW-0732">Signal</keyword>
<keyword evidence="2" id="KW-1133">Transmembrane helix</keyword>
<dbReference type="STRING" id="74873.A0A084VVY2"/>
<keyword evidence="2" id="KW-0812">Transmembrane</keyword>
<dbReference type="VEuPathDB" id="VectorBase:ASIS013163"/>
<dbReference type="FunFam" id="3.10.50.10:FF:000008">
    <property type="entry name" value="Chitinase 11"/>
    <property type="match status" value="1"/>
</dbReference>
<gene>
    <name evidence="4" type="ORF">ZHAS_00009787</name>
</gene>
<evidence type="ECO:0000313" key="6">
    <source>
        <dbReference type="Proteomes" id="UP000030765"/>
    </source>
</evidence>
<dbReference type="InterPro" id="IPR050314">
    <property type="entry name" value="Glycosyl_Hydrlase_18"/>
</dbReference>
<dbReference type="InterPro" id="IPR001223">
    <property type="entry name" value="Glyco_hydro18_cat"/>
</dbReference>
<name>A0A084VVY2_ANOSI</name>
<keyword evidence="2" id="KW-0472">Membrane</keyword>
<evidence type="ECO:0000313" key="4">
    <source>
        <dbReference type="EMBL" id="KFB42126.1"/>
    </source>
</evidence>
<evidence type="ECO:0000259" key="3">
    <source>
        <dbReference type="PROSITE" id="PS51910"/>
    </source>
</evidence>
<feature type="domain" description="GH18" evidence="3">
    <location>
        <begin position="31"/>
        <end position="397"/>
    </location>
</feature>
<organism evidence="4">
    <name type="scientific">Anopheles sinensis</name>
    <name type="common">Mosquito</name>
    <dbReference type="NCBI Taxonomy" id="74873"/>
    <lineage>
        <taxon>Eukaryota</taxon>
        <taxon>Metazoa</taxon>
        <taxon>Ecdysozoa</taxon>
        <taxon>Arthropoda</taxon>
        <taxon>Hexapoda</taxon>
        <taxon>Insecta</taxon>
        <taxon>Pterygota</taxon>
        <taxon>Neoptera</taxon>
        <taxon>Endopterygota</taxon>
        <taxon>Diptera</taxon>
        <taxon>Nematocera</taxon>
        <taxon>Culicoidea</taxon>
        <taxon>Culicidae</taxon>
        <taxon>Anophelinae</taxon>
        <taxon>Anopheles</taxon>
    </lineage>
</organism>
<dbReference type="OrthoDB" id="73875at2759"/>
<dbReference type="GO" id="GO:0006032">
    <property type="term" value="P:chitin catabolic process"/>
    <property type="evidence" value="ECO:0007669"/>
    <property type="project" value="TreeGrafter"/>
</dbReference>
<feature type="transmembrane region" description="Helical" evidence="2">
    <location>
        <begin position="6"/>
        <end position="29"/>
    </location>
</feature>
<dbReference type="InterPro" id="IPR011583">
    <property type="entry name" value="Chitinase_II/V-like_cat"/>
</dbReference>
<reference evidence="5" key="2">
    <citation type="submission" date="2020-05" db="UniProtKB">
        <authorList>
            <consortium name="EnsemblMetazoa"/>
        </authorList>
    </citation>
    <scope>IDENTIFICATION</scope>
</reference>
<dbReference type="EnsemblMetazoa" id="ASIC009787-RA">
    <property type="protein sequence ID" value="ASIC009787-PA"/>
    <property type="gene ID" value="ASIC009787"/>
</dbReference>
<dbReference type="EMBL" id="KE525163">
    <property type="protein sequence ID" value="KFB42126.1"/>
    <property type="molecule type" value="Genomic_DNA"/>
</dbReference>
<accession>A0A084VVY2</accession>
<dbReference type="Pfam" id="PF00704">
    <property type="entry name" value="Glyco_hydro_18"/>
    <property type="match status" value="1"/>
</dbReference>
<dbReference type="PANTHER" id="PTHR11177:SF144">
    <property type="entry name" value="CHITINASE 5"/>
    <property type="match status" value="1"/>
</dbReference>
<evidence type="ECO:0000313" key="5">
    <source>
        <dbReference type="EnsemblMetazoa" id="ASIC009787-PA"/>
    </source>
</evidence>
<dbReference type="Gene3D" id="3.20.20.80">
    <property type="entry name" value="Glycosidases"/>
    <property type="match status" value="1"/>
</dbReference>
<dbReference type="GO" id="GO:0005576">
    <property type="term" value="C:extracellular region"/>
    <property type="evidence" value="ECO:0007669"/>
    <property type="project" value="TreeGrafter"/>
</dbReference>
<reference evidence="4 6" key="1">
    <citation type="journal article" date="2014" name="BMC Genomics">
        <title>Genome sequence of Anopheles sinensis provides insight into genetics basis of mosquito competence for malaria parasites.</title>
        <authorList>
            <person name="Zhou D."/>
            <person name="Zhang D."/>
            <person name="Ding G."/>
            <person name="Shi L."/>
            <person name="Hou Q."/>
            <person name="Ye Y."/>
            <person name="Xu Y."/>
            <person name="Zhou H."/>
            <person name="Xiong C."/>
            <person name="Li S."/>
            <person name="Yu J."/>
            <person name="Hong S."/>
            <person name="Yu X."/>
            <person name="Zou P."/>
            <person name="Chen C."/>
            <person name="Chang X."/>
            <person name="Wang W."/>
            <person name="Lv Y."/>
            <person name="Sun Y."/>
            <person name="Ma L."/>
            <person name="Shen B."/>
            <person name="Zhu C."/>
        </authorList>
    </citation>
    <scope>NUCLEOTIDE SEQUENCE [LARGE SCALE GENOMIC DNA]</scope>
</reference>
<dbReference type="GO" id="GO:0005975">
    <property type="term" value="P:carbohydrate metabolic process"/>
    <property type="evidence" value="ECO:0007669"/>
    <property type="project" value="InterPro"/>
</dbReference>
<dbReference type="InterPro" id="IPR029070">
    <property type="entry name" value="Chitinase_insertion_sf"/>
</dbReference>
<dbReference type="VEuPathDB" id="VectorBase:ASIC009787"/>
<dbReference type="Gene3D" id="3.10.50.10">
    <property type="match status" value="1"/>
</dbReference>
<dbReference type="GO" id="GO:0004568">
    <property type="term" value="F:chitinase activity"/>
    <property type="evidence" value="ECO:0007669"/>
    <property type="project" value="TreeGrafter"/>
</dbReference>
<proteinExistence type="predicted"/>
<dbReference type="GO" id="GO:0008061">
    <property type="term" value="F:chitin binding"/>
    <property type="evidence" value="ECO:0007669"/>
    <property type="project" value="InterPro"/>
</dbReference>
<dbReference type="PANTHER" id="PTHR11177">
    <property type="entry name" value="CHITINASE"/>
    <property type="match status" value="1"/>
</dbReference>
<evidence type="ECO:0000256" key="2">
    <source>
        <dbReference type="SAM" id="Phobius"/>
    </source>
</evidence>
<sequence length="408" mass="45999">MPCRGGYRIVFALCIVSEIVLLLTLSAGLEKKVVCRYVRPSISKPGLRRFQPEDIPLNLCSHVLFRSMSFPVWQKGSYRIDDGEKLELQNFGRIIKSQSATTPIVVTIDGLADSSESFSIAADDPVRRRAFVLAIISLVRELPIDGVELDWEWPGQGGFGGTFDDRQNLPILLSDLKNGLKSVRPEVELWFFGAVYPIFFRTSYRVAEICRHVDYVTLFSFGMRDYADNIIDVPSPMHNRSFESGTRARTNVADGTQGWIDNGCPPKKLILGIGLFGRSLQLADPQKHNVADRALGIGLKGDFMAAGYHPYFEVCRMLRQPGWTFGYDYEGRMPYAYRNDQWLSYEDVPSVQFKMDLIESLGLAGALVHCISFDDFRGVCGTKFIVTNYIANRIKSIKPLITFAVEWT</sequence>
<dbReference type="SUPFAM" id="SSF54556">
    <property type="entry name" value="Chitinase insertion domain"/>
    <property type="match status" value="1"/>
</dbReference>
<dbReference type="InterPro" id="IPR017853">
    <property type="entry name" value="GH"/>
</dbReference>
<dbReference type="SMART" id="SM00636">
    <property type="entry name" value="Glyco_18"/>
    <property type="match status" value="1"/>
</dbReference>
<dbReference type="PROSITE" id="PS51910">
    <property type="entry name" value="GH18_2"/>
    <property type="match status" value="1"/>
</dbReference>
<dbReference type="SUPFAM" id="SSF51445">
    <property type="entry name" value="(Trans)glycosidases"/>
    <property type="match status" value="1"/>
</dbReference>
<dbReference type="EMBL" id="ATLV01017346">
    <property type="status" value="NOT_ANNOTATED_CDS"/>
    <property type="molecule type" value="Genomic_DNA"/>
</dbReference>
<dbReference type="Proteomes" id="UP000030765">
    <property type="component" value="Unassembled WGS sequence"/>
</dbReference>
<dbReference type="AlphaFoldDB" id="A0A084VVY2"/>
<protein>
    <submittedName>
        <fullName evidence="4">AGAP008566-PA-like protein</fullName>
    </submittedName>
</protein>
<evidence type="ECO:0000256" key="1">
    <source>
        <dbReference type="ARBA" id="ARBA00022729"/>
    </source>
</evidence>
<keyword evidence="6" id="KW-1185">Reference proteome</keyword>